<protein>
    <submittedName>
        <fullName evidence="8">FUSC family protein</fullName>
    </submittedName>
</protein>
<dbReference type="GO" id="GO:0005886">
    <property type="term" value="C:plasma membrane"/>
    <property type="evidence" value="ECO:0007669"/>
    <property type="project" value="UniProtKB-SubCell"/>
</dbReference>
<feature type="transmembrane region" description="Helical" evidence="7">
    <location>
        <begin position="476"/>
        <end position="494"/>
    </location>
</feature>
<dbReference type="EMBL" id="CP038149">
    <property type="protein sequence ID" value="QBQ99834.1"/>
    <property type="molecule type" value="Genomic_DNA"/>
</dbReference>
<evidence type="ECO:0000313" key="8">
    <source>
        <dbReference type="EMBL" id="QBQ99834.1"/>
    </source>
</evidence>
<feature type="transmembrane region" description="Helical" evidence="7">
    <location>
        <begin position="94"/>
        <end position="113"/>
    </location>
</feature>
<feature type="transmembrane region" description="Helical" evidence="7">
    <location>
        <begin position="22"/>
        <end position="42"/>
    </location>
</feature>
<feature type="transmembrane region" description="Helical" evidence="7">
    <location>
        <begin position="452"/>
        <end position="469"/>
    </location>
</feature>
<keyword evidence="3" id="KW-1003">Cell membrane</keyword>
<sequence length="687" mass="74446">MPHATAAALRSRRPFTVEFGKLSFSLSTFLAAALVLVISFAASLPRPWWALLTVYVTAQPMAGAFRPKVIYRFAGIAAGAFVTILVAPNLQNSPLLLVLCLAIWIGLCIYLAVLDRTPRAFLFQMAAFSSAVICFPYLDDPSNIFTTTVSRVEEMTVAILCVTIAHRIVRPVDIREVIHERALSFLSDACRWTAEAFGTHHTRLEYEHRRKLAVDVTELGMMAVNLRYDPRFARATRDTVRELQHRLAVLLSIASAAANRLEQLRALNAVDAETRTLVSSLIASLKSPQDVAETLDEDLVSRCRALAAQHLCSAEWTSLLAANLLERTAEFIETLHIARGLVRAFAEGDLDRPTQMHVASGVDEFPLARDHGVALLAGAAMTTAIMIYCAAWILLAWPNGAATAAFAALVTCSFAAQDDPAPAIGQYLIATLSTFPLAALYLFVILPRVDGAGMLIVTLAPALLWMGYIQADPARAAHALPMLSCFIVAMGFLDRFQADFAVFVNTGLAQLGGIVTTLVVTKLFRSANSRWTASRIVRQNWADLAQLADPAQPLAANAWTARAVDRLGQVAARMALASADDKLHAADGLSDLRVGRNIIRARQGLAQHDALTRLAIEAALGKVSALFQAQLAAHHPLPGNARLLDALDRAIDIVAAQQVRRADPTLMALVGMRCNLFPHTYSRGAAA</sequence>
<accession>A0A4P7CZX7</accession>
<keyword evidence="9" id="KW-1185">Reference proteome</keyword>
<evidence type="ECO:0000256" key="2">
    <source>
        <dbReference type="ARBA" id="ARBA00022448"/>
    </source>
</evidence>
<evidence type="ECO:0000256" key="5">
    <source>
        <dbReference type="ARBA" id="ARBA00022989"/>
    </source>
</evidence>
<evidence type="ECO:0000256" key="3">
    <source>
        <dbReference type="ARBA" id="ARBA00022475"/>
    </source>
</evidence>
<keyword evidence="2" id="KW-0813">Transport</keyword>
<dbReference type="PANTHER" id="PTHR30509">
    <property type="entry name" value="P-HYDROXYBENZOIC ACID EFFLUX PUMP SUBUNIT-RELATED"/>
    <property type="match status" value="1"/>
</dbReference>
<keyword evidence="5 7" id="KW-1133">Transmembrane helix</keyword>
<dbReference type="OrthoDB" id="9807111at2"/>
<evidence type="ECO:0000256" key="4">
    <source>
        <dbReference type="ARBA" id="ARBA00022692"/>
    </source>
</evidence>
<dbReference type="InterPro" id="IPR006726">
    <property type="entry name" value="PHBA_efflux_AaeB/fusaric-R"/>
</dbReference>
<gene>
    <name evidence="8" type="ORF">E1956_22120</name>
</gene>
<keyword evidence="6 7" id="KW-0472">Membrane</keyword>
<evidence type="ECO:0000256" key="7">
    <source>
        <dbReference type="SAM" id="Phobius"/>
    </source>
</evidence>
<dbReference type="Pfam" id="PF04632">
    <property type="entry name" value="FUSC"/>
    <property type="match status" value="1"/>
</dbReference>
<proteinExistence type="predicted"/>
<dbReference type="KEGG" id="ppai:E1956_22120"/>
<reference evidence="8 9" key="1">
    <citation type="submission" date="2019-03" db="EMBL/GenBank/DDBJ databases">
        <title>Paraburkholderia sp. 7MH5, isolated from subtropical forest soil.</title>
        <authorList>
            <person name="Gao Z.-H."/>
            <person name="Qiu L.-H."/>
        </authorList>
    </citation>
    <scope>NUCLEOTIDE SEQUENCE [LARGE SCALE GENOMIC DNA]</scope>
    <source>
        <strain evidence="8 9">7MH5</strain>
    </source>
</reference>
<organism evidence="8 9">
    <name type="scientific">Paraburkholderia pallida</name>
    <dbReference type="NCBI Taxonomy" id="2547399"/>
    <lineage>
        <taxon>Bacteria</taxon>
        <taxon>Pseudomonadati</taxon>
        <taxon>Pseudomonadota</taxon>
        <taxon>Betaproteobacteria</taxon>
        <taxon>Burkholderiales</taxon>
        <taxon>Burkholderiaceae</taxon>
        <taxon>Paraburkholderia</taxon>
    </lineage>
</organism>
<dbReference type="PANTHER" id="PTHR30509:SF9">
    <property type="entry name" value="MULTIDRUG RESISTANCE PROTEIN MDTO"/>
    <property type="match status" value="1"/>
</dbReference>
<evidence type="ECO:0000313" key="9">
    <source>
        <dbReference type="Proteomes" id="UP000295727"/>
    </source>
</evidence>
<feature type="transmembrane region" description="Helical" evidence="7">
    <location>
        <begin position="500"/>
        <end position="520"/>
    </location>
</feature>
<dbReference type="GO" id="GO:0022857">
    <property type="term" value="F:transmembrane transporter activity"/>
    <property type="evidence" value="ECO:0007669"/>
    <property type="project" value="InterPro"/>
</dbReference>
<name>A0A4P7CZX7_9BURK</name>
<dbReference type="AlphaFoldDB" id="A0A4P7CZX7"/>
<feature type="transmembrane region" description="Helical" evidence="7">
    <location>
        <begin position="373"/>
        <end position="394"/>
    </location>
</feature>
<evidence type="ECO:0000256" key="1">
    <source>
        <dbReference type="ARBA" id="ARBA00004651"/>
    </source>
</evidence>
<keyword evidence="4 7" id="KW-0812">Transmembrane</keyword>
<dbReference type="Proteomes" id="UP000295727">
    <property type="component" value="Chromosome 2"/>
</dbReference>
<comment type="subcellular location">
    <subcellularLocation>
        <location evidence="1">Cell membrane</location>
        <topology evidence="1">Multi-pass membrane protein</topology>
    </subcellularLocation>
</comment>
<evidence type="ECO:0000256" key="6">
    <source>
        <dbReference type="ARBA" id="ARBA00023136"/>
    </source>
</evidence>
<feature type="transmembrane region" description="Helical" evidence="7">
    <location>
        <begin position="70"/>
        <end position="88"/>
    </location>
</feature>
<feature type="transmembrane region" description="Helical" evidence="7">
    <location>
        <begin position="428"/>
        <end position="446"/>
    </location>
</feature>
<feature type="transmembrane region" description="Helical" evidence="7">
    <location>
        <begin position="120"/>
        <end position="138"/>
    </location>
</feature>